<dbReference type="Pfam" id="PF00580">
    <property type="entry name" value="UvrD-helicase"/>
    <property type="match status" value="1"/>
</dbReference>
<feature type="region of interest" description="Disordered" evidence="14">
    <location>
        <begin position="704"/>
        <end position="737"/>
    </location>
</feature>
<dbReference type="FunFam" id="1.10.10.160:FF:000001">
    <property type="entry name" value="ATP-dependent DNA helicase"/>
    <property type="match status" value="1"/>
</dbReference>
<evidence type="ECO:0000256" key="12">
    <source>
        <dbReference type="ARBA" id="ARBA00048988"/>
    </source>
</evidence>
<dbReference type="EC" id="5.6.2.4" evidence="10"/>
<dbReference type="PANTHER" id="PTHR11070">
    <property type="entry name" value="UVRD / RECB / PCRA DNA HELICASE FAMILY MEMBER"/>
    <property type="match status" value="1"/>
</dbReference>
<protein>
    <recommendedName>
        <fullName evidence="2">ATP-dependent DNA helicase PcrA</fullName>
        <ecNumber evidence="10">5.6.2.4</ecNumber>
    </recommendedName>
    <alternativeName>
        <fullName evidence="11">DNA 3'-5' helicase PcrA</fullName>
    </alternativeName>
</protein>
<dbReference type="EMBL" id="CP014163">
    <property type="protein sequence ID" value="AMB99454.1"/>
    <property type="molecule type" value="Genomic_DNA"/>
</dbReference>
<keyword evidence="3 13" id="KW-0547">Nucleotide-binding</keyword>
<dbReference type="GO" id="GO:0005524">
    <property type="term" value="F:ATP binding"/>
    <property type="evidence" value="ECO:0007669"/>
    <property type="project" value="UniProtKB-UniRule"/>
</dbReference>
<dbReference type="InterPro" id="IPR013986">
    <property type="entry name" value="DExx_box_DNA_helicase_dom_sf"/>
</dbReference>
<dbReference type="Pfam" id="PF21196">
    <property type="entry name" value="PcrA_UvrD_tudor"/>
    <property type="match status" value="1"/>
</dbReference>
<dbReference type="GO" id="GO:0003677">
    <property type="term" value="F:DNA binding"/>
    <property type="evidence" value="ECO:0007669"/>
    <property type="project" value="UniProtKB-KW"/>
</dbReference>
<dbReference type="GO" id="GO:0033202">
    <property type="term" value="C:DNA helicase complex"/>
    <property type="evidence" value="ECO:0007669"/>
    <property type="project" value="TreeGrafter"/>
</dbReference>
<keyword evidence="18" id="KW-1185">Reference proteome</keyword>
<evidence type="ECO:0000259" key="15">
    <source>
        <dbReference type="PROSITE" id="PS51198"/>
    </source>
</evidence>
<comment type="similarity">
    <text evidence="1">Belongs to the helicase family. UvrD subfamily.</text>
</comment>
<dbReference type="GO" id="GO:0016887">
    <property type="term" value="F:ATP hydrolysis activity"/>
    <property type="evidence" value="ECO:0007669"/>
    <property type="project" value="RHEA"/>
</dbReference>
<dbReference type="PROSITE" id="PS51198">
    <property type="entry name" value="UVRD_HELICASE_ATP_BIND"/>
    <property type="match status" value="1"/>
</dbReference>
<keyword evidence="8" id="KW-0413">Isomerase</keyword>
<dbReference type="InterPro" id="IPR014016">
    <property type="entry name" value="UvrD-like_ATP-bd"/>
</dbReference>
<dbReference type="Gene3D" id="1.10.10.160">
    <property type="match status" value="1"/>
</dbReference>
<dbReference type="PROSITE" id="PS51217">
    <property type="entry name" value="UVRD_HELICASE_CTER"/>
    <property type="match status" value="1"/>
</dbReference>
<evidence type="ECO:0000256" key="11">
    <source>
        <dbReference type="ARBA" id="ARBA00034900"/>
    </source>
</evidence>
<name>A0A0X8FLU0_9LACT</name>
<gene>
    <name evidence="17" type="ORF">AWM75_05350</name>
</gene>
<evidence type="ECO:0000313" key="18">
    <source>
        <dbReference type="Proteomes" id="UP000062260"/>
    </source>
</evidence>
<comment type="catalytic activity">
    <reaction evidence="12">
        <text>ATP + H2O = ADP + phosphate + H(+)</text>
        <dbReference type="Rhea" id="RHEA:13065"/>
        <dbReference type="ChEBI" id="CHEBI:15377"/>
        <dbReference type="ChEBI" id="CHEBI:15378"/>
        <dbReference type="ChEBI" id="CHEBI:30616"/>
        <dbReference type="ChEBI" id="CHEBI:43474"/>
        <dbReference type="ChEBI" id="CHEBI:456216"/>
        <dbReference type="EC" id="5.6.2.4"/>
    </reaction>
</comment>
<keyword evidence="5 13" id="KW-0347">Helicase</keyword>
<sequence length="819" mass="93018">MNQLLEGLNKKQAEAVQTTEGPLLVMAGAGSGKTRGLTHRMAYILQEKDVQPWNILAITFTNKAASEMKERVGKLVGPQAQDMWVSTFHAMCVRILRREAEAIGFSRNFTIADPAEQQTLIKQILKDLNLDTERFKPRMVLGRISDAKNNMLTPKDFRAQAQDYISEVVADCYDRYQQRLQVAQSFDFDDLIMVTVQLFESQPEILKYYQQKFHYIHVDEYQDTNEAQYKLVKLLADYFKNVCVVGDADQSIYGWRGANMQNILDFEKDYPQAQVILLEQNYRSTKNILAAANQVIENNAERRDKKLWTDNPEGEKIGYYRAQSEQDESYFVVSKINDYKNEGLGYQDMAVLYRTNAQSRVIEEALVKASLPYRMVGGLKFYDRKEIKDILAYLRLLSNPADNLSFNRIINVPKRGVGPGTLDKLAHFANQEGLTLLQAAALVDQAPISGKGARSLAKFADMMVKLQKQREFLSIYELTDSLLDMSGYRTDLEKQNTLEAQARLENIEEFLSVTAEFDRRYEAEADQRVQAAEIAAQEEANRPEQIDQVDLTADLLADQEAYLVSLLDSQELAADLPFADQANLDDALVAFLTDLSLVSDRDEDSNQQGQVTLMTLHAAKGLEFPLVFIIGMEDGIFPLARAIEEDDLEEERRLAYVGITRAERKLYLTNSYSRMLYGRYQNNPASRFIEEIDQDLLVNEGQQWGRPSNEQRASYNSRKQSNQLGRYQANRSGQARSFKERFKEEKRSVFANTGNTASKHTANDGPVNWAVGDKAQHKKWGQGTVVKVTGAGNDQELYIAFKGQGIKRLLAAFAPIEKV</sequence>
<dbReference type="GO" id="GO:0009314">
    <property type="term" value="P:response to radiation"/>
    <property type="evidence" value="ECO:0007669"/>
    <property type="project" value="UniProtKB-ARBA"/>
</dbReference>
<dbReference type="CDD" id="cd18807">
    <property type="entry name" value="SF1_C_UvrD"/>
    <property type="match status" value="1"/>
</dbReference>
<evidence type="ECO:0000256" key="1">
    <source>
        <dbReference type="ARBA" id="ARBA00009922"/>
    </source>
</evidence>
<dbReference type="InterPro" id="IPR000212">
    <property type="entry name" value="DNA_helicase_UvrD/REP"/>
</dbReference>
<dbReference type="RefSeq" id="WP_067979226.1">
    <property type="nucleotide sequence ID" value="NZ_CP014163.1"/>
</dbReference>
<keyword evidence="6 13" id="KW-0067">ATP-binding</keyword>
<dbReference type="AlphaFoldDB" id="A0A0X8FLU0"/>
<evidence type="ECO:0000256" key="14">
    <source>
        <dbReference type="SAM" id="MobiDB-lite"/>
    </source>
</evidence>
<feature type="compositionally biased region" description="Polar residues" evidence="14">
    <location>
        <begin position="704"/>
        <end position="735"/>
    </location>
</feature>
<dbReference type="FunFam" id="1.10.486.10:FF:000003">
    <property type="entry name" value="ATP-dependent DNA helicase"/>
    <property type="match status" value="1"/>
</dbReference>
<organism evidence="17 18">
    <name type="scientific">Aerococcus urinaehominis</name>
    <dbReference type="NCBI Taxonomy" id="128944"/>
    <lineage>
        <taxon>Bacteria</taxon>
        <taxon>Bacillati</taxon>
        <taxon>Bacillota</taxon>
        <taxon>Bacilli</taxon>
        <taxon>Lactobacillales</taxon>
        <taxon>Aerococcaceae</taxon>
        <taxon>Aerococcus</taxon>
    </lineage>
</organism>
<dbReference type="KEGG" id="auh:AWM75_05350"/>
<evidence type="ECO:0000256" key="2">
    <source>
        <dbReference type="ARBA" id="ARBA00014807"/>
    </source>
</evidence>
<feature type="binding site" evidence="13">
    <location>
        <begin position="27"/>
        <end position="34"/>
    </location>
    <ligand>
        <name>ATP</name>
        <dbReference type="ChEBI" id="CHEBI:30616"/>
    </ligand>
</feature>
<evidence type="ECO:0000256" key="7">
    <source>
        <dbReference type="ARBA" id="ARBA00023125"/>
    </source>
</evidence>
<evidence type="ECO:0000256" key="13">
    <source>
        <dbReference type="PROSITE-ProRule" id="PRU00560"/>
    </source>
</evidence>
<evidence type="ECO:0000256" key="4">
    <source>
        <dbReference type="ARBA" id="ARBA00022801"/>
    </source>
</evidence>
<dbReference type="Gene3D" id="3.40.50.300">
    <property type="entry name" value="P-loop containing nucleotide triphosphate hydrolases"/>
    <property type="match status" value="2"/>
</dbReference>
<feature type="domain" description="UvrD-like helicase ATP-binding" evidence="15">
    <location>
        <begin position="6"/>
        <end position="285"/>
    </location>
</feature>
<dbReference type="GO" id="GO:0000725">
    <property type="term" value="P:recombinational repair"/>
    <property type="evidence" value="ECO:0007669"/>
    <property type="project" value="TreeGrafter"/>
</dbReference>
<feature type="domain" description="UvrD-like helicase C-terminal" evidence="16">
    <location>
        <begin position="286"/>
        <end position="621"/>
    </location>
</feature>
<dbReference type="GO" id="GO:0005829">
    <property type="term" value="C:cytosol"/>
    <property type="evidence" value="ECO:0007669"/>
    <property type="project" value="TreeGrafter"/>
</dbReference>
<dbReference type="STRING" id="128944.AWM75_05350"/>
<keyword evidence="4 13" id="KW-0378">Hydrolase</keyword>
<evidence type="ECO:0000256" key="5">
    <source>
        <dbReference type="ARBA" id="ARBA00022806"/>
    </source>
</evidence>
<dbReference type="Proteomes" id="UP000062260">
    <property type="component" value="Chromosome"/>
</dbReference>
<dbReference type="CDD" id="cd17932">
    <property type="entry name" value="DEXQc_UvrD"/>
    <property type="match status" value="1"/>
</dbReference>
<evidence type="ECO:0000259" key="16">
    <source>
        <dbReference type="PROSITE" id="PS51217"/>
    </source>
</evidence>
<evidence type="ECO:0000256" key="9">
    <source>
        <dbReference type="ARBA" id="ARBA00034617"/>
    </source>
</evidence>
<evidence type="ECO:0000313" key="17">
    <source>
        <dbReference type="EMBL" id="AMB99454.1"/>
    </source>
</evidence>
<evidence type="ECO:0000256" key="8">
    <source>
        <dbReference type="ARBA" id="ARBA00023235"/>
    </source>
</evidence>
<dbReference type="Pfam" id="PF13361">
    <property type="entry name" value="UvrD_C"/>
    <property type="match status" value="1"/>
</dbReference>
<dbReference type="Gene3D" id="3.30.160.800">
    <property type="match status" value="1"/>
</dbReference>
<evidence type="ECO:0000256" key="3">
    <source>
        <dbReference type="ARBA" id="ARBA00022741"/>
    </source>
</evidence>
<keyword evidence="7" id="KW-0238">DNA-binding</keyword>
<evidence type="ECO:0000256" key="10">
    <source>
        <dbReference type="ARBA" id="ARBA00034808"/>
    </source>
</evidence>
<dbReference type="InterPro" id="IPR014017">
    <property type="entry name" value="DNA_helicase_UvrD-like_C"/>
</dbReference>
<dbReference type="PANTHER" id="PTHR11070:SF2">
    <property type="entry name" value="ATP-DEPENDENT DNA HELICASE SRS2"/>
    <property type="match status" value="1"/>
</dbReference>
<dbReference type="Gene3D" id="1.10.486.10">
    <property type="entry name" value="PCRA, domain 4"/>
    <property type="match status" value="1"/>
</dbReference>
<dbReference type="InterPro" id="IPR027417">
    <property type="entry name" value="P-loop_NTPase"/>
</dbReference>
<comment type="catalytic activity">
    <reaction evidence="9">
        <text>Couples ATP hydrolysis with the unwinding of duplex DNA by translocating in the 3'-5' direction.</text>
        <dbReference type="EC" id="5.6.2.4"/>
    </reaction>
</comment>
<accession>A0A0X8FLU0</accession>
<dbReference type="SUPFAM" id="SSF52540">
    <property type="entry name" value="P-loop containing nucleoside triphosphate hydrolases"/>
    <property type="match status" value="1"/>
</dbReference>
<dbReference type="GO" id="GO:0043138">
    <property type="term" value="F:3'-5' DNA helicase activity"/>
    <property type="evidence" value="ECO:0007669"/>
    <property type="project" value="UniProtKB-EC"/>
</dbReference>
<proteinExistence type="inferred from homology"/>
<evidence type="ECO:0000256" key="6">
    <source>
        <dbReference type="ARBA" id="ARBA00022840"/>
    </source>
</evidence>
<reference evidence="17 18" key="1">
    <citation type="journal article" date="2016" name="Genome Announc.">
        <title>Complete Genome Sequences of Aerococcus christensenii CCUG 28831T, Aerococcus sanguinicola CCUG 43001T, Aerococcus urinae CCUG 36881T, Aerococcus urinaeequi CCUG 28094T, Aerococcus urinaehominis CCUG 42038 BT, and Aerococcus viridans CCUG 4311T.</title>
        <authorList>
            <person name="Carkaci D."/>
            <person name="Dargis R."/>
            <person name="Nielsen X.C."/>
            <person name="Skovgaard O."/>
            <person name="Fuursted K."/>
            <person name="Christensen J.J."/>
        </authorList>
    </citation>
    <scope>NUCLEOTIDE SEQUENCE [LARGE SCALE GENOMIC DNA]</scope>
    <source>
        <strain evidence="17 18">CCUG42038B</strain>
    </source>
</reference>
<reference evidence="18" key="2">
    <citation type="submission" date="2016-01" db="EMBL/GenBank/DDBJ databases">
        <title>Six Aerococcus type strain genome sequencing and assembly using PacBio and Illumina Hiseq.</title>
        <authorList>
            <person name="Carkaci D."/>
            <person name="Dargis R."/>
            <person name="Nielsen X.C."/>
            <person name="Skovgaard O."/>
            <person name="Fuursted K."/>
            <person name="Christensen J.J."/>
        </authorList>
    </citation>
    <scope>NUCLEOTIDE SEQUENCE [LARGE SCALE GENOMIC DNA]</scope>
    <source>
        <strain evidence="18">CCUG42038B</strain>
    </source>
</reference>